<evidence type="ECO:0000313" key="4">
    <source>
        <dbReference type="Proteomes" id="UP000321917"/>
    </source>
</evidence>
<gene>
    <name evidence="1" type="ORF">ESZ26_07015</name>
    <name evidence="2" type="ORF">ESZ27_05775</name>
</gene>
<dbReference type="Proteomes" id="UP000321917">
    <property type="component" value="Unassembled WGS sequence"/>
</dbReference>
<name>A0A5C6QKG4_9GAMM</name>
<reference evidence="2 4" key="1">
    <citation type="submission" date="2019-07" db="EMBL/GenBank/DDBJ databases">
        <title>Genomes of sea-ice associated Colwellia species.</title>
        <authorList>
            <person name="Bowman J.P."/>
        </authorList>
    </citation>
    <scope>NUCLEOTIDE SEQUENCE [LARGE SCALE GENOMIC DNA]</scope>
    <source>
        <strain evidence="1 3">ACAM 607</strain>
        <strain evidence="2 4">IC036</strain>
    </source>
</reference>
<dbReference type="InterPro" id="IPR036477">
    <property type="entry name" value="Formyl_transf_N_sf"/>
</dbReference>
<evidence type="ECO:0000313" key="1">
    <source>
        <dbReference type="EMBL" id="TWX60808.1"/>
    </source>
</evidence>
<keyword evidence="3" id="KW-1185">Reference proteome</keyword>
<proteinExistence type="predicted"/>
<dbReference type="AlphaFoldDB" id="A0A5C6QKG4"/>
<dbReference type="Proteomes" id="UP000321525">
    <property type="component" value="Unassembled WGS sequence"/>
</dbReference>
<dbReference type="OrthoDB" id="9802815at2"/>
<dbReference type="EMBL" id="VOLQ01000008">
    <property type="protein sequence ID" value="TWX69138.1"/>
    <property type="molecule type" value="Genomic_DNA"/>
</dbReference>
<comment type="caution">
    <text evidence="2">The sequence shown here is derived from an EMBL/GenBank/DDBJ whole genome shotgun (WGS) entry which is preliminary data.</text>
</comment>
<evidence type="ECO:0000313" key="3">
    <source>
        <dbReference type="Proteomes" id="UP000321525"/>
    </source>
</evidence>
<evidence type="ECO:0000313" key="2">
    <source>
        <dbReference type="EMBL" id="TWX69138.1"/>
    </source>
</evidence>
<dbReference type="Gene3D" id="3.40.50.12230">
    <property type="match status" value="1"/>
</dbReference>
<organism evidence="2 4">
    <name type="scientific">Colwellia hornerae</name>
    <dbReference type="NCBI Taxonomy" id="89402"/>
    <lineage>
        <taxon>Bacteria</taxon>
        <taxon>Pseudomonadati</taxon>
        <taxon>Pseudomonadota</taxon>
        <taxon>Gammaproteobacteria</taxon>
        <taxon>Alteromonadales</taxon>
        <taxon>Colwelliaceae</taxon>
        <taxon>Colwellia</taxon>
    </lineage>
</organism>
<dbReference type="SUPFAM" id="SSF53328">
    <property type="entry name" value="Formyltransferase"/>
    <property type="match status" value="1"/>
</dbReference>
<dbReference type="RefSeq" id="WP_146799037.1">
    <property type="nucleotide sequence ID" value="NZ_VOLP01000009.1"/>
</dbReference>
<protein>
    <submittedName>
        <fullName evidence="2">UDP-glucuronic acid dehydrogenase</fullName>
    </submittedName>
</protein>
<dbReference type="EMBL" id="VOLR01000008">
    <property type="protein sequence ID" value="TWX60808.1"/>
    <property type="molecule type" value="Genomic_DNA"/>
</dbReference>
<sequence length="216" mass="24661">MTKITLLCTDPNHPIYAFLTQWKVENDIKYEITLLNRVNEVAVGGDILFLVSCSEIIKVATKSLFSHVLVLHASDLPDGRGWSPHIWDVLAGKQSITLSLLEAEEPVDSGDIWKKHVIPLNGRELFNEINELLFKAELNLIEWACLNYNSCCPTQQLSLNSAAYLRKRTPSDSELNMNDSLESQFNLLRVCDPSRFPAFFYKDGQKYTIRIEKDEK</sequence>
<accession>A0A5C6QKG4</accession>